<dbReference type="EMBL" id="MVGT01003688">
    <property type="protein sequence ID" value="OVA03417.1"/>
    <property type="molecule type" value="Genomic_DNA"/>
</dbReference>
<organism evidence="17 18">
    <name type="scientific">Macleaya cordata</name>
    <name type="common">Five-seeded plume-poppy</name>
    <name type="synonym">Bocconia cordata</name>
    <dbReference type="NCBI Taxonomy" id="56857"/>
    <lineage>
        <taxon>Eukaryota</taxon>
        <taxon>Viridiplantae</taxon>
        <taxon>Streptophyta</taxon>
        <taxon>Embryophyta</taxon>
        <taxon>Tracheophyta</taxon>
        <taxon>Spermatophyta</taxon>
        <taxon>Magnoliopsida</taxon>
        <taxon>Ranunculales</taxon>
        <taxon>Papaveraceae</taxon>
        <taxon>Papaveroideae</taxon>
        <taxon>Macleaya</taxon>
    </lineage>
</organism>
<dbReference type="PRINTS" id="PR00458">
    <property type="entry name" value="PEROXIDASE"/>
</dbReference>
<evidence type="ECO:0000256" key="9">
    <source>
        <dbReference type="ARBA" id="ARBA00023157"/>
    </source>
</evidence>
<keyword evidence="12 15" id="KW-0106">Calcium</keyword>
<protein>
    <recommendedName>
        <fullName evidence="2 15">Peroxidase</fullName>
        <ecNumber evidence="2 15">1.11.1.7</ecNumber>
    </recommendedName>
</protein>
<evidence type="ECO:0000256" key="7">
    <source>
        <dbReference type="ARBA" id="ARBA00023002"/>
    </source>
</evidence>
<evidence type="ECO:0000256" key="2">
    <source>
        <dbReference type="ARBA" id="ARBA00012313"/>
    </source>
</evidence>
<dbReference type="PRINTS" id="PR00461">
    <property type="entry name" value="PLPEROXIDASE"/>
</dbReference>
<feature type="disulfide bond" evidence="14">
    <location>
        <begin position="62"/>
        <end position="67"/>
    </location>
</feature>
<evidence type="ECO:0000259" key="16">
    <source>
        <dbReference type="PROSITE" id="PS50873"/>
    </source>
</evidence>
<dbReference type="PANTHER" id="PTHR31517">
    <property type="match status" value="1"/>
</dbReference>
<keyword evidence="4 15" id="KW-0349">Heme</keyword>
<feature type="active site" description="Proton acceptor" evidence="10">
    <location>
        <position position="60"/>
    </location>
</feature>
<keyword evidence="3 15" id="KW-0575">Peroxidase</keyword>
<dbReference type="GO" id="GO:0005576">
    <property type="term" value="C:extracellular region"/>
    <property type="evidence" value="ECO:0007669"/>
    <property type="project" value="UniProtKB-SubCell"/>
</dbReference>
<feature type="binding site" evidence="12">
    <location>
        <position position="66"/>
    </location>
    <ligand>
        <name>Ca(2+)</name>
        <dbReference type="ChEBI" id="CHEBI:29108"/>
        <label>1</label>
    </ligand>
</feature>
<feature type="site" description="Transition state stabilizer" evidence="13">
    <location>
        <position position="56"/>
    </location>
</feature>
<accession>A0A200PZ02</accession>
<keyword evidence="15" id="KW-0964">Secreted</keyword>
<feature type="binding site" evidence="12">
    <location>
        <position position="248"/>
    </location>
    <ligand>
        <name>Ca(2+)</name>
        <dbReference type="ChEBI" id="CHEBI:29108"/>
        <label>2</label>
    </ligand>
</feature>
<evidence type="ECO:0000256" key="3">
    <source>
        <dbReference type="ARBA" id="ARBA00022559"/>
    </source>
</evidence>
<feature type="binding site" evidence="12">
    <location>
        <position position="61"/>
    </location>
    <ligand>
        <name>Ca(2+)</name>
        <dbReference type="ChEBI" id="CHEBI:29108"/>
        <label>1</label>
    </ligand>
</feature>
<feature type="disulfide bond" evidence="14">
    <location>
        <begin position="29"/>
        <end position="109"/>
    </location>
</feature>
<dbReference type="PANTHER" id="PTHR31517:SF81">
    <property type="entry name" value="PEROXIDASE"/>
    <property type="match status" value="1"/>
</dbReference>
<keyword evidence="6 15" id="KW-0732">Signal</keyword>
<dbReference type="SUPFAM" id="SSF48113">
    <property type="entry name" value="Heme-dependent peroxidases"/>
    <property type="match status" value="1"/>
</dbReference>
<feature type="binding site" evidence="12">
    <location>
        <position position="243"/>
    </location>
    <ligand>
        <name>Ca(2+)</name>
        <dbReference type="ChEBI" id="CHEBI:29108"/>
        <label>2</label>
    </ligand>
</feature>
<feature type="binding site" evidence="12">
    <location>
        <position position="188"/>
    </location>
    <ligand>
        <name>Ca(2+)</name>
        <dbReference type="ChEBI" id="CHEBI:29108"/>
        <label>2</label>
    </ligand>
</feature>
<dbReference type="Proteomes" id="UP000195402">
    <property type="component" value="Unassembled WGS sequence"/>
</dbReference>
<dbReference type="GO" id="GO:0006979">
    <property type="term" value="P:response to oxidative stress"/>
    <property type="evidence" value="ECO:0007669"/>
    <property type="project" value="UniProtKB-UniRule"/>
</dbReference>
<feature type="binding site" evidence="11">
    <location>
        <position position="157"/>
    </location>
    <ligand>
        <name>substrate</name>
    </ligand>
</feature>
<feature type="disulfide bond" evidence="14">
    <location>
        <begin position="115"/>
        <end position="316"/>
    </location>
</feature>
<evidence type="ECO:0000256" key="11">
    <source>
        <dbReference type="PIRSR" id="PIRSR600823-2"/>
    </source>
</evidence>
<dbReference type="PROSITE" id="PS50873">
    <property type="entry name" value="PEROXIDASE_4"/>
    <property type="match status" value="1"/>
</dbReference>
<comment type="cofactor">
    <cofactor evidence="12 15">
        <name>heme b</name>
        <dbReference type="ChEBI" id="CHEBI:60344"/>
    </cofactor>
    <text evidence="12 15">Binds 1 heme b (iron(II)-protoporphyrin IX) group per subunit.</text>
</comment>
<keyword evidence="8 12" id="KW-0408">Iron</keyword>
<evidence type="ECO:0000256" key="5">
    <source>
        <dbReference type="ARBA" id="ARBA00022723"/>
    </source>
</evidence>
<evidence type="ECO:0000256" key="4">
    <source>
        <dbReference type="ARBA" id="ARBA00022617"/>
    </source>
</evidence>
<feature type="binding site" evidence="12">
    <location>
        <position position="83"/>
    </location>
    <ligand>
        <name>Ca(2+)</name>
        <dbReference type="ChEBI" id="CHEBI:29108"/>
        <label>1</label>
    </ligand>
</feature>
<dbReference type="STRING" id="56857.A0A200PZ02"/>
<dbReference type="GO" id="GO:0042744">
    <property type="term" value="P:hydrogen peroxide catabolic process"/>
    <property type="evidence" value="ECO:0007669"/>
    <property type="project" value="UniProtKB-KW"/>
</dbReference>
<comment type="caution">
    <text evidence="17">The sequence shown here is derived from an EMBL/GenBank/DDBJ whole genome shotgun (WGS) entry which is preliminary data.</text>
</comment>
<dbReference type="Gene3D" id="1.10.420.10">
    <property type="entry name" value="Peroxidase, domain 2"/>
    <property type="match status" value="1"/>
</dbReference>
<dbReference type="FunFam" id="1.10.420.10:FF:000007">
    <property type="entry name" value="Peroxidase"/>
    <property type="match status" value="1"/>
</dbReference>
<evidence type="ECO:0000256" key="6">
    <source>
        <dbReference type="ARBA" id="ARBA00022729"/>
    </source>
</evidence>
<comment type="cofactor">
    <cofactor evidence="12 15">
        <name>Ca(2+)</name>
        <dbReference type="ChEBI" id="CHEBI:29108"/>
    </cofactor>
    <text evidence="12 15">Binds 2 calcium ions per subunit.</text>
</comment>
<keyword evidence="5 12" id="KW-0479">Metal-binding</keyword>
<dbReference type="GO" id="GO:0140825">
    <property type="term" value="F:lactoperoxidase activity"/>
    <property type="evidence" value="ECO:0007669"/>
    <property type="project" value="UniProtKB-EC"/>
</dbReference>
<proteinExistence type="inferred from homology"/>
<feature type="signal peptide" evidence="15">
    <location>
        <begin position="1"/>
        <end position="18"/>
    </location>
</feature>
<evidence type="ECO:0000256" key="15">
    <source>
        <dbReference type="RuleBase" id="RU362060"/>
    </source>
</evidence>
<dbReference type="FunCoup" id="A0A200PZ02">
    <property type="interactions" value="86"/>
</dbReference>
<evidence type="ECO:0000313" key="17">
    <source>
        <dbReference type="EMBL" id="OVA03417.1"/>
    </source>
</evidence>
<comment type="catalytic activity">
    <reaction evidence="1 15">
        <text>2 a phenolic donor + H2O2 = 2 a phenolic radical donor + 2 H2O</text>
        <dbReference type="Rhea" id="RHEA:56136"/>
        <dbReference type="ChEBI" id="CHEBI:15377"/>
        <dbReference type="ChEBI" id="CHEBI:16240"/>
        <dbReference type="ChEBI" id="CHEBI:139520"/>
        <dbReference type="ChEBI" id="CHEBI:139521"/>
        <dbReference type="EC" id="1.11.1.7"/>
    </reaction>
</comment>
<feature type="binding site" description="axial binding residue" evidence="12">
    <location>
        <position position="187"/>
    </location>
    <ligand>
        <name>heme b</name>
        <dbReference type="ChEBI" id="CHEBI:60344"/>
    </ligand>
    <ligandPart>
        <name>Fe</name>
        <dbReference type="ChEBI" id="CHEBI:18248"/>
    </ligandPart>
</feature>
<dbReference type="Pfam" id="PF00141">
    <property type="entry name" value="peroxidase"/>
    <property type="match status" value="1"/>
</dbReference>
<evidence type="ECO:0000313" key="18">
    <source>
        <dbReference type="Proteomes" id="UP000195402"/>
    </source>
</evidence>
<dbReference type="OrthoDB" id="2113341at2759"/>
<comment type="subcellular location">
    <subcellularLocation>
        <location evidence="15">Secreted</location>
    </subcellularLocation>
</comment>
<keyword evidence="9 14" id="KW-1015">Disulfide bond</keyword>
<feature type="binding site" evidence="12">
    <location>
        <position position="70"/>
    </location>
    <ligand>
        <name>Ca(2+)</name>
        <dbReference type="ChEBI" id="CHEBI:29108"/>
        <label>1</label>
    </ligand>
</feature>
<feature type="binding site" evidence="12">
    <location>
        <position position="68"/>
    </location>
    <ligand>
        <name>Ca(2+)</name>
        <dbReference type="ChEBI" id="CHEBI:29108"/>
        <label>1</label>
    </ligand>
</feature>
<gene>
    <name evidence="17" type="ORF">BVC80_205g53</name>
</gene>
<dbReference type="GO" id="GO:0046872">
    <property type="term" value="F:metal ion binding"/>
    <property type="evidence" value="ECO:0007669"/>
    <property type="project" value="UniProtKB-UniRule"/>
</dbReference>
<evidence type="ECO:0000256" key="8">
    <source>
        <dbReference type="ARBA" id="ARBA00023004"/>
    </source>
</evidence>
<dbReference type="InterPro" id="IPR033905">
    <property type="entry name" value="Secretory_peroxidase"/>
</dbReference>
<feature type="disulfide bond" evidence="14">
    <location>
        <begin position="194"/>
        <end position="226"/>
    </location>
</feature>
<feature type="domain" description="Plant heme peroxidase family profile" evidence="16">
    <location>
        <begin position="19"/>
        <end position="320"/>
    </location>
</feature>
<name>A0A200PZ02_MACCD</name>
<comment type="similarity">
    <text evidence="15">Belongs to the peroxidase family. Classical plant (class III) peroxidase subfamily.</text>
</comment>
<comment type="function">
    <text evidence="15">Removal of H(2)O(2), oxidation of toxic reductants, biosynthesis and degradation of lignin, suberization, auxin catabolism, response to environmental stresses such as wounding, pathogen attack and oxidative stress.</text>
</comment>
<dbReference type="GO" id="GO:0020037">
    <property type="term" value="F:heme binding"/>
    <property type="evidence" value="ECO:0007669"/>
    <property type="project" value="UniProtKB-UniRule"/>
</dbReference>
<dbReference type="AlphaFoldDB" id="A0A200PZ02"/>
<dbReference type="InParanoid" id="A0A200PZ02"/>
<dbReference type="OMA" id="GMLQIFK"/>
<dbReference type="EC" id="1.11.1.7" evidence="2 15"/>
<dbReference type="InterPro" id="IPR002016">
    <property type="entry name" value="Haem_peroxidase"/>
</dbReference>
<keyword evidence="15" id="KW-0376">Hydrogen peroxide</keyword>
<evidence type="ECO:0000256" key="10">
    <source>
        <dbReference type="PIRSR" id="PIRSR600823-1"/>
    </source>
</evidence>
<dbReference type="InterPro" id="IPR000823">
    <property type="entry name" value="Peroxidase_pln"/>
</dbReference>
<reference evidence="17 18" key="1">
    <citation type="journal article" date="2017" name="Mol. Plant">
        <title>The Genome of Medicinal Plant Macleaya cordata Provides New Insights into Benzylisoquinoline Alkaloids Metabolism.</title>
        <authorList>
            <person name="Liu X."/>
            <person name="Liu Y."/>
            <person name="Huang P."/>
            <person name="Ma Y."/>
            <person name="Qing Z."/>
            <person name="Tang Q."/>
            <person name="Cao H."/>
            <person name="Cheng P."/>
            <person name="Zheng Y."/>
            <person name="Yuan Z."/>
            <person name="Zhou Y."/>
            <person name="Liu J."/>
            <person name="Tang Z."/>
            <person name="Zhuo Y."/>
            <person name="Zhang Y."/>
            <person name="Yu L."/>
            <person name="Huang J."/>
            <person name="Yang P."/>
            <person name="Peng Q."/>
            <person name="Zhang J."/>
            <person name="Jiang W."/>
            <person name="Zhang Z."/>
            <person name="Lin K."/>
            <person name="Ro D.K."/>
            <person name="Chen X."/>
            <person name="Xiong X."/>
            <person name="Shang Y."/>
            <person name="Huang S."/>
            <person name="Zeng J."/>
        </authorList>
    </citation>
    <scope>NUCLEOTIDE SEQUENCE [LARGE SCALE GENOMIC DNA]</scope>
    <source>
        <strain evidence="18">cv. BLH2017</strain>
        <tissue evidence="17">Root</tissue>
    </source>
</reference>
<dbReference type="InterPro" id="IPR010255">
    <property type="entry name" value="Haem_peroxidase_sf"/>
</dbReference>
<evidence type="ECO:0000256" key="13">
    <source>
        <dbReference type="PIRSR" id="PIRSR600823-4"/>
    </source>
</evidence>
<feature type="binding site" evidence="12">
    <location>
        <position position="64"/>
    </location>
    <ligand>
        <name>Ca(2+)</name>
        <dbReference type="ChEBI" id="CHEBI:29108"/>
        <label>1</label>
    </ligand>
</feature>
<dbReference type="CDD" id="cd00693">
    <property type="entry name" value="secretory_peroxidase"/>
    <property type="match status" value="1"/>
</dbReference>
<evidence type="ECO:0000256" key="14">
    <source>
        <dbReference type="PIRSR" id="PIRSR600823-5"/>
    </source>
</evidence>
<sequence length="320" mass="35253">MGVVILVLLVLFVRVNEAQLSFGYYETSCPNLETIVKSTILPILLKDLTAPAAFLRLMFHDCQVQGCDASILLDSDNQNINSEMVSSKNFMIRNRESIGHIKSVLEFVCPGQVSCADIIALAAKEAVSFSGGPKIQVPLGRKDSTSSSYKQADMSLPSSQSTVDGMLQIFKSKGMNLEESVAIMGSHTLGAGHCLNIVDRLYNPKHDAASTNVMDKGYEILLRITCPTKVPLTNLTFVTNDITPLKFDNQYYQDIINGRGLFGIDSSIARDPRTVPIVKKFADDQSYFFQVFASAFVKLSWTNVLTGETGQIRRDCSRLN</sequence>
<evidence type="ECO:0000256" key="12">
    <source>
        <dbReference type="PIRSR" id="PIRSR600823-3"/>
    </source>
</evidence>
<feature type="chain" id="PRO_5011823726" description="Peroxidase" evidence="15">
    <location>
        <begin position="19"/>
        <end position="320"/>
    </location>
</feature>
<dbReference type="Gene3D" id="1.10.520.10">
    <property type="match status" value="1"/>
</dbReference>
<keyword evidence="7 15" id="KW-0560">Oxidoreductase</keyword>
<evidence type="ECO:0000256" key="1">
    <source>
        <dbReference type="ARBA" id="ARBA00000189"/>
    </source>
</evidence>
<keyword evidence="18" id="KW-1185">Reference proteome</keyword>